<evidence type="ECO:0000256" key="1">
    <source>
        <dbReference type="SAM" id="Phobius"/>
    </source>
</evidence>
<organism evidence="2 3">
    <name type="scientific">Neobacillus niacini</name>
    <dbReference type="NCBI Taxonomy" id="86668"/>
    <lineage>
        <taxon>Bacteria</taxon>
        <taxon>Bacillati</taxon>
        <taxon>Bacillota</taxon>
        <taxon>Bacilli</taxon>
        <taxon>Bacillales</taxon>
        <taxon>Bacillaceae</taxon>
        <taxon>Neobacillus</taxon>
    </lineage>
</organism>
<gene>
    <name evidence="2" type="ORF">F4694_004293</name>
</gene>
<reference evidence="3" key="2">
    <citation type="submission" date="2020-08" db="EMBL/GenBank/DDBJ databases">
        <title>The Agave Microbiome: Exploring the role of microbial communities in plant adaptations to desert environments.</title>
        <authorList>
            <person name="Partida-Martinez L.P."/>
        </authorList>
    </citation>
    <scope>NUCLEOTIDE SEQUENCE [LARGE SCALE GENOMIC DNA]</scope>
    <source>
        <strain evidence="3">AT2.8</strain>
    </source>
</reference>
<evidence type="ECO:0000313" key="2">
    <source>
        <dbReference type="EMBL" id="NYE07482.1"/>
    </source>
</evidence>
<dbReference type="AlphaFoldDB" id="A0A852TFD9"/>
<feature type="transmembrane region" description="Helical" evidence="1">
    <location>
        <begin position="12"/>
        <end position="35"/>
    </location>
</feature>
<protein>
    <submittedName>
        <fullName evidence="2">Uncharacterized protein</fullName>
    </submittedName>
</protein>
<feature type="transmembrane region" description="Helical" evidence="1">
    <location>
        <begin position="41"/>
        <end position="58"/>
    </location>
</feature>
<reference evidence="3" key="1">
    <citation type="submission" date="2020-07" db="EMBL/GenBank/DDBJ databases">
        <authorList>
            <person name="Partida-Martinez L."/>
            <person name="Huntemann M."/>
            <person name="Clum A."/>
            <person name="Wang J."/>
            <person name="Palaniappan K."/>
            <person name="Ritter S."/>
            <person name="Chen I.-M."/>
            <person name="Stamatis D."/>
            <person name="Reddy T."/>
            <person name="O'Malley R."/>
            <person name="Daum C."/>
            <person name="Shapiro N."/>
            <person name="Ivanova N."/>
            <person name="Kyrpides N."/>
            <person name="Woyke T."/>
        </authorList>
    </citation>
    <scope>NUCLEOTIDE SEQUENCE [LARGE SCALE GENOMIC DNA]</scope>
    <source>
        <strain evidence="3">AT2.8</strain>
    </source>
</reference>
<dbReference type="Proteomes" id="UP000548423">
    <property type="component" value="Unassembled WGS sequence"/>
</dbReference>
<accession>A0A852TFD9</accession>
<keyword evidence="1" id="KW-0812">Transmembrane</keyword>
<keyword evidence="1" id="KW-1133">Transmembrane helix</keyword>
<keyword evidence="1" id="KW-0472">Membrane</keyword>
<feature type="transmembrane region" description="Helical" evidence="1">
    <location>
        <begin position="70"/>
        <end position="91"/>
    </location>
</feature>
<proteinExistence type="predicted"/>
<comment type="caution">
    <text evidence="2">The sequence shown here is derived from an EMBL/GenBank/DDBJ whole genome shotgun (WGS) entry which is preliminary data.</text>
</comment>
<dbReference type="EMBL" id="JACCBX010000009">
    <property type="protein sequence ID" value="NYE07482.1"/>
    <property type="molecule type" value="Genomic_DNA"/>
</dbReference>
<name>A0A852TFD9_9BACI</name>
<evidence type="ECO:0000313" key="3">
    <source>
        <dbReference type="Proteomes" id="UP000548423"/>
    </source>
</evidence>
<sequence>MKETGGGYILGKVILILLLLINISYLVSFLAFFGASLLNNLWLGTFIVSLILSFYYLMRTRKQKGYTPYLSIAVISFSMGSFGLYAFIYYLSNLLG</sequence>